<dbReference type="Pfam" id="PF09543">
    <property type="entry name" value="DUF2379"/>
    <property type="match status" value="1"/>
</dbReference>
<evidence type="ECO:0000259" key="1">
    <source>
        <dbReference type="Pfam" id="PF09543"/>
    </source>
</evidence>
<dbReference type="AlphaFoldDB" id="A0A250IKQ9"/>
<evidence type="ECO:0000313" key="3">
    <source>
        <dbReference type="Proteomes" id="UP000217289"/>
    </source>
</evidence>
<protein>
    <recommendedName>
        <fullName evidence="1">DUSAM domain-containing protein</fullName>
    </recommendedName>
</protein>
<reference evidence="2 3" key="1">
    <citation type="submission" date="2017-06" db="EMBL/GenBank/DDBJ databases">
        <authorList>
            <person name="Kim H.J."/>
            <person name="Triplett B.A."/>
        </authorList>
    </citation>
    <scope>NUCLEOTIDE SEQUENCE [LARGE SCALE GENOMIC DNA]</scope>
    <source>
        <strain evidence="2 3">DSM 14713</strain>
    </source>
</reference>
<keyword evidence="3" id="KW-1185">Reference proteome</keyword>
<proteinExistence type="predicted"/>
<dbReference type="InterPro" id="IPR011753">
    <property type="entry name" value="DUSAM_dom"/>
</dbReference>
<name>A0A250IKQ9_9BACT</name>
<organism evidence="2 3">
    <name type="scientific">Melittangium boletus DSM 14713</name>
    <dbReference type="NCBI Taxonomy" id="1294270"/>
    <lineage>
        <taxon>Bacteria</taxon>
        <taxon>Pseudomonadati</taxon>
        <taxon>Myxococcota</taxon>
        <taxon>Myxococcia</taxon>
        <taxon>Myxococcales</taxon>
        <taxon>Cystobacterineae</taxon>
        <taxon>Archangiaceae</taxon>
        <taxon>Melittangium</taxon>
    </lineage>
</organism>
<accession>A0A250IKQ9</accession>
<evidence type="ECO:0000313" key="2">
    <source>
        <dbReference type="EMBL" id="ATB31800.1"/>
    </source>
</evidence>
<feature type="domain" description="DUSAM" evidence="1">
    <location>
        <begin position="1"/>
        <end position="93"/>
    </location>
</feature>
<dbReference type="KEGG" id="mbd:MEBOL_005269"/>
<sequence>MRALLRRTAPTAAINEAETEEALKSPEGAEALMGMVLSRFRESARRFLNSMYRMTSLRDSGDIEGACQQMCDVLAVEVVPRFRQAAEEQLKGLK</sequence>
<dbReference type="EMBL" id="CP022163">
    <property type="protein sequence ID" value="ATB31800.1"/>
    <property type="molecule type" value="Genomic_DNA"/>
</dbReference>
<dbReference type="NCBIfam" id="TIGR02267">
    <property type="entry name" value="DUSAM domain"/>
    <property type="match status" value="1"/>
</dbReference>
<gene>
    <name evidence="2" type="ORF">MEBOL_005269</name>
</gene>
<dbReference type="Proteomes" id="UP000217289">
    <property type="component" value="Chromosome"/>
</dbReference>